<proteinExistence type="predicted"/>
<dbReference type="PANTHER" id="PTHR34580">
    <property type="match status" value="1"/>
</dbReference>
<dbReference type="AlphaFoldDB" id="A0A3E2B0K1"/>
<dbReference type="Pfam" id="PF13280">
    <property type="entry name" value="WYL"/>
    <property type="match status" value="1"/>
</dbReference>
<evidence type="ECO:0000313" key="3">
    <source>
        <dbReference type="Proteomes" id="UP000260649"/>
    </source>
</evidence>
<dbReference type="RefSeq" id="WP_117142998.1">
    <property type="nucleotide sequence ID" value="NZ_DAIQVC010000045.1"/>
</dbReference>
<dbReference type="SUPFAM" id="SSF46785">
    <property type="entry name" value="Winged helix' DNA-binding domain"/>
    <property type="match status" value="1"/>
</dbReference>
<dbReference type="PANTHER" id="PTHR34580:SF1">
    <property type="entry name" value="PROTEIN PAFC"/>
    <property type="match status" value="1"/>
</dbReference>
<feature type="domain" description="WYL" evidence="1">
    <location>
        <begin position="144"/>
        <end position="215"/>
    </location>
</feature>
<keyword evidence="3" id="KW-1185">Reference proteome</keyword>
<evidence type="ECO:0000259" key="1">
    <source>
        <dbReference type="Pfam" id="PF13280"/>
    </source>
</evidence>
<dbReference type="EMBL" id="QQRQ01000046">
    <property type="protein sequence ID" value="RFT05580.1"/>
    <property type="molecule type" value="Genomic_DNA"/>
</dbReference>
<dbReference type="OrthoDB" id="9772503at2"/>
<evidence type="ECO:0000313" key="2">
    <source>
        <dbReference type="EMBL" id="RFT05580.1"/>
    </source>
</evidence>
<dbReference type="InterPro" id="IPR036390">
    <property type="entry name" value="WH_DNA-bd_sf"/>
</dbReference>
<dbReference type="PROSITE" id="PS52050">
    <property type="entry name" value="WYL"/>
    <property type="match status" value="1"/>
</dbReference>
<name>A0A3E2B0K1_9FIRM</name>
<dbReference type="Proteomes" id="UP000260649">
    <property type="component" value="Unassembled WGS sequence"/>
</dbReference>
<accession>A0A3E2B0K1</accession>
<dbReference type="InterPro" id="IPR051534">
    <property type="entry name" value="CBASS_pafABC_assoc_protein"/>
</dbReference>
<organism evidence="2 3">
    <name type="scientific">Evtepia gabavorous</name>
    <dbReference type="NCBI Taxonomy" id="2211183"/>
    <lineage>
        <taxon>Bacteria</taxon>
        <taxon>Bacillati</taxon>
        <taxon>Bacillota</taxon>
        <taxon>Clostridia</taxon>
        <taxon>Eubacteriales</taxon>
        <taxon>Evtepia</taxon>
    </lineage>
</organism>
<reference evidence="2 3" key="1">
    <citation type="submission" date="2018-07" db="EMBL/GenBank/DDBJ databases">
        <title>GABA Modulating Bacteria of the Human Gut Microbiota.</title>
        <authorList>
            <person name="Strandwitz P."/>
            <person name="Kim K.H."/>
            <person name="Terekhova D."/>
            <person name="Liu J.K."/>
            <person name="Sharma A."/>
            <person name="Levering J."/>
            <person name="Mcdonald D."/>
            <person name="Dietrich D."/>
            <person name="Ramadhar T.R."/>
            <person name="Lekbua A."/>
            <person name="Mroue N."/>
            <person name="Liston C."/>
            <person name="Stewart E.J."/>
            <person name="Dubin M.J."/>
            <person name="Zengler K."/>
            <person name="Knight R."/>
            <person name="Gilbert J.A."/>
            <person name="Clardy J."/>
            <person name="Lewis K."/>
        </authorList>
    </citation>
    <scope>NUCLEOTIDE SEQUENCE [LARGE SCALE GENOMIC DNA]</scope>
    <source>
        <strain evidence="2 3">KLE1738</strain>
    </source>
</reference>
<sequence>MKVGKHTDQRDRTLCLARILYEETDEKHPMPMTEMIRRLEEEGVASERKSIYRDLAAMNKQGFEVAYRHGKTGGWYLAGRPLNLSELQTVIDAVAVYRWIPAALRASLLDKLAGLFPRGQRGQLRRPVSLPPQGVTAPEEVRQVLDRVHTALQSQRALRFVSFVYDPARRRVFSEYTLVVSPKGLLWSEEGYHLLGWNHRSKSLALYRTDRMSQVLVTGMPAQGPNPDPALWTAAPFGIEPNRRERVRLRCCRALADEILDRLGSAVQLTAEGPFFIATADVILGPAFWAWLSMHMDTITLLSPAWAANLWTTRCRPHPGDAAFSTSVQRHAI</sequence>
<protein>
    <submittedName>
        <fullName evidence="2">WYL domain-containing transcriptional regulator</fullName>
    </submittedName>
</protein>
<gene>
    <name evidence="2" type="ORF">DV520_11855</name>
</gene>
<dbReference type="InterPro" id="IPR026881">
    <property type="entry name" value="WYL_dom"/>
</dbReference>
<comment type="caution">
    <text evidence="2">The sequence shown here is derived from an EMBL/GenBank/DDBJ whole genome shotgun (WGS) entry which is preliminary data.</text>
</comment>